<keyword evidence="1" id="KW-1133">Transmembrane helix</keyword>
<feature type="transmembrane region" description="Helical" evidence="1">
    <location>
        <begin position="41"/>
        <end position="68"/>
    </location>
</feature>
<accession>A0A8J3PKA7</accession>
<comment type="caution">
    <text evidence="2">The sequence shown here is derived from an EMBL/GenBank/DDBJ whole genome shotgun (WGS) entry which is preliminary data.</text>
</comment>
<feature type="transmembrane region" description="Helical" evidence="1">
    <location>
        <begin position="80"/>
        <end position="106"/>
    </location>
</feature>
<organism evidence="2 3">
    <name type="scientific">Planosporangium flavigriseum</name>
    <dbReference type="NCBI Taxonomy" id="373681"/>
    <lineage>
        <taxon>Bacteria</taxon>
        <taxon>Bacillati</taxon>
        <taxon>Actinomycetota</taxon>
        <taxon>Actinomycetes</taxon>
        <taxon>Micromonosporales</taxon>
        <taxon>Micromonosporaceae</taxon>
        <taxon>Planosporangium</taxon>
    </lineage>
</organism>
<proteinExistence type="predicted"/>
<keyword evidence="1" id="KW-0472">Membrane</keyword>
<feature type="transmembrane region" description="Helical" evidence="1">
    <location>
        <begin position="174"/>
        <end position="192"/>
    </location>
</feature>
<keyword evidence="1" id="KW-0812">Transmembrane</keyword>
<reference evidence="2" key="1">
    <citation type="submission" date="2021-01" db="EMBL/GenBank/DDBJ databases">
        <title>Whole genome shotgun sequence of Planosporangium flavigriseum NBRC 105377.</title>
        <authorList>
            <person name="Komaki H."/>
            <person name="Tamura T."/>
        </authorList>
    </citation>
    <scope>NUCLEOTIDE SEQUENCE</scope>
    <source>
        <strain evidence="2">NBRC 105377</strain>
    </source>
</reference>
<feature type="transmembrane region" description="Helical" evidence="1">
    <location>
        <begin position="301"/>
        <end position="321"/>
    </location>
</feature>
<feature type="transmembrane region" description="Helical" evidence="1">
    <location>
        <begin position="368"/>
        <end position="388"/>
    </location>
</feature>
<feature type="transmembrane region" description="Helical" evidence="1">
    <location>
        <begin position="333"/>
        <end position="356"/>
    </location>
</feature>
<sequence length="439" mass="46320">MRGVRNARWVTAGLADQFVMACANAGNTLLALILLSPHRAGLMILSVNLAYLVMYLTRAFVGDVLLALASRYDGARRDDLVRNGLAAAVGIGAVAAVVLLIVWAVWPGKGNVALPDLVWIAPFIPLILLHDTGRFSYLANREPEKALKIDLVWVGTQAIAVVAMVLFGLTSAGGLMVCWGVGAAAGAVVFLLSTGHRPWQGRPLRWTAETRHLSGWFTVTALVGQFQVQAIGFIVTAQLTPAAFAAIRGAQTVLLQPVQNFLMAVQGLVVPRASRLAGDAAPRPGGEGSDAASALRRLIRLLALAFAGLAIVMIVAMWPLAEFGLVHIRKFAGIASLALPTSLQAGLYMVQLPFAAALRAMHRARMLFAQYVVFTTVSLTGLVVGAHLHGLEGAAWGLTVGAAAGLVTMVGLYLYSLRFLGSAEPDRVGDAEPAGVITQ</sequence>
<dbReference type="AlphaFoldDB" id="A0A8J3PKA7"/>
<keyword evidence="3" id="KW-1185">Reference proteome</keyword>
<evidence type="ECO:0000256" key="1">
    <source>
        <dbReference type="SAM" id="Phobius"/>
    </source>
</evidence>
<gene>
    <name evidence="2" type="ORF">Pfl04_03630</name>
</gene>
<feature type="transmembrane region" description="Helical" evidence="1">
    <location>
        <begin position="12"/>
        <end position="35"/>
    </location>
</feature>
<name>A0A8J3PKA7_9ACTN</name>
<feature type="transmembrane region" description="Helical" evidence="1">
    <location>
        <begin position="394"/>
        <end position="415"/>
    </location>
</feature>
<dbReference type="Proteomes" id="UP000653674">
    <property type="component" value="Unassembled WGS sequence"/>
</dbReference>
<evidence type="ECO:0000313" key="2">
    <source>
        <dbReference type="EMBL" id="GIG71959.1"/>
    </source>
</evidence>
<protein>
    <recommendedName>
        <fullName evidence="4">Membrane protein involved in the export of O-antigen and teichoic acid</fullName>
    </recommendedName>
</protein>
<dbReference type="EMBL" id="BONU01000002">
    <property type="protein sequence ID" value="GIG71959.1"/>
    <property type="molecule type" value="Genomic_DNA"/>
</dbReference>
<evidence type="ECO:0008006" key="4">
    <source>
        <dbReference type="Google" id="ProtNLM"/>
    </source>
</evidence>
<evidence type="ECO:0000313" key="3">
    <source>
        <dbReference type="Proteomes" id="UP000653674"/>
    </source>
</evidence>
<feature type="transmembrane region" description="Helical" evidence="1">
    <location>
        <begin position="151"/>
        <end position="168"/>
    </location>
</feature>
<dbReference type="RefSeq" id="WP_168074941.1">
    <property type="nucleotide sequence ID" value="NZ_BAAAQJ010000008.1"/>
</dbReference>
<feature type="transmembrane region" description="Helical" evidence="1">
    <location>
        <begin position="112"/>
        <end position="130"/>
    </location>
</feature>